<accession>A0ABV4AK35</accession>
<dbReference type="Proteomes" id="UP001562065">
    <property type="component" value="Unassembled WGS sequence"/>
</dbReference>
<organism evidence="2 3">
    <name type="scientific">Isoalcanivorax beigongshangi</name>
    <dbReference type="NCBI Taxonomy" id="3238810"/>
    <lineage>
        <taxon>Bacteria</taxon>
        <taxon>Pseudomonadati</taxon>
        <taxon>Pseudomonadota</taxon>
        <taxon>Gammaproteobacteria</taxon>
        <taxon>Oceanospirillales</taxon>
        <taxon>Alcanivoracaceae</taxon>
        <taxon>Isoalcanivorax</taxon>
    </lineage>
</organism>
<gene>
    <name evidence="2" type="ORF">AB5I84_12065</name>
</gene>
<dbReference type="RefSeq" id="WP_369456158.1">
    <property type="nucleotide sequence ID" value="NZ_JBGCUO010000002.1"/>
</dbReference>
<proteinExistence type="predicted"/>
<evidence type="ECO:0000313" key="3">
    <source>
        <dbReference type="Proteomes" id="UP001562065"/>
    </source>
</evidence>
<sequence>MSELQRHTLAALLTELEQELARATLWQARPPAPEAFESTLPFAADRMAFHEWLQWVLIARFRALLDGRLPLPETCAVAPMAEESMKEQGATAAPIIAVLVRIDALFRAPS</sequence>
<feature type="domain" description="YqcC-like" evidence="1">
    <location>
        <begin position="9"/>
        <end position="105"/>
    </location>
</feature>
<evidence type="ECO:0000259" key="1">
    <source>
        <dbReference type="Pfam" id="PF04287"/>
    </source>
</evidence>
<dbReference type="PANTHER" id="PTHR39586">
    <property type="entry name" value="CYTOPLASMIC PROTEIN-RELATED"/>
    <property type="match status" value="1"/>
</dbReference>
<keyword evidence="3" id="KW-1185">Reference proteome</keyword>
<dbReference type="Pfam" id="PF04287">
    <property type="entry name" value="DUF446"/>
    <property type="match status" value="1"/>
</dbReference>
<protein>
    <submittedName>
        <fullName evidence="2">YqcC family protein</fullName>
    </submittedName>
</protein>
<name>A0ABV4AK35_9GAMM</name>
<dbReference type="InterPro" id="IPR036814">
    <property type="entry name" value="YqcC-like_sf"/>
</dbReference>
<comment type="caution">
    <text evidence="2">The sequence shown here is derived from an EMBL/GenBank/DDBJ whole genome shotgun (WGS) entry which is preliminary data.</text>
</comment>
<dbReference type="Gene3D" id="1.20.1440.40">
    <property type="entry name" value="YqcC-like"/>
    <property type="match status" value="1"/>
</dbReference>
<evidence type="ECO:0000313" key="2">
    <source>
        <dbReference type="EMBL" id="MEY1662887.1"/>
    </source>
</evidence>
<dbReference type="SUPFAM" id="SSF158452">
    <property type="entry name" value="YqcC-like"/>
    <property type="match status" value="1"/>
</dbReference>
<dbReference type="PIRSF" id="PIRSF006257">
    <property type="entry name" value="UCP006257"/>
    <property type="match status" value="1"/>
</dbReference>
<dbReference type="InterPro" id="IPR023376">
    <property type="entry name" value="YqcC-like_dom"/>
</dbReference>
<dbReference type="PANTHER" id="PTHR39586:SF1">
    <property type="entry name" value="CYTOPLASMIC PROTEIN"/>
    <property type="match status" value="1"/>
</dbReference>
<reference evidence="2 3" key="1">
    <citation type="submission" date="2024-07" db="EMBL/GenBank/DDBJ databases">
        <authorList>
            <person name="Ren Q."/>
        </authorList>
    </citation>
    <scope>NUCLEOTIDE SEQUENCE [LARGE SCALE GENOMIC DNA]</scope>
    <source>
        <strain evidence="2 3">REN37</strain>
    </source>
</reference>
<dbReference type="InterPro" id="IPR007384">
    <property type="entry name" value="UCP006257"/>
</dbReference>
<dbReference type="EMBL" id="JBGCUO010000002">
    <property type="protein sequence ID" value="MEY1662887.1"/>
    <property type="molecule type" value="Genomic_DNA"/>
</dbReference>